<evidence type="ECO:0000313" key="1">
    <source>
        <dbReference type="EMBL" id="MFD2936621.1"/>
    </source>
</evidence>
<dbReference type="InterPro" id="IPR003737">
    <property type="entry name" value="GlcNAc_PI_deacetylase-related"/>
</dbReference>
<dbReference type="GO" id="GO:0016787">
    <property type="term" value="F:hydrolase activity"/>
    <property type="evidence" value="ECO:0007669"/>
    <property type="project" value="UniProtKB-KW"/>
</dbReference>
<dbReference type="SUPFAM" id="SSF102588">
    <property type="entry name" value="LmbE-like"/>
    <property type="match status" value="1"/>
</dbReference>
<proteinExistence type="predicted"/>
<keyword evidence="1" id="KW-0378">Hydrolase</keyword>
<evidence type="ECO:0000313" key="2">
    <source>
        <dbReference type="Proteomes" id="UP001597512"/>
    </source>
</evidence>
<sequence length="251" mass="28522">MNSGVDKAYFLEEAAHIVDLDQIGNTLVIAPHPDDESLGCGGTIALLRQRGYSVHVLFVSDGTMSHPNSPSYPADRLRQVRETEALEALRLLDVPAENALFMRQKDTQVFTPDSPEFAEAVDFVHALLMSVRPATVLVPWRRDPHRDHRASWHQLMAALAKLPTQPRVLEYLIWLWELGTAQDMPGRDEMMVWSLPIESVMAQRNLAIAAHRSQVSRLINDDPTAFYLSPELLMHFNKPRELFLEETTNYQ</sequence>
<dbReference type="Pfam" id="PF02585">
    <property type="entry name" value="PIG-L"/>
    <property type="match status" value="1"/>
</dbReference>
<dbReference type="Proteomes" id="UP001597512">
    <property type="component" value="Unassembled WGS sequence"/>
</dbReference>
<protein>
    <submittedName>
        <fullName evidence="1">PIG-L deacetylase family protein</fullName>
        <ecNumber evidence="1">3.5.1.-</ecNumber>
    </submittedName>
</protein>
<name>A0ABW6AM91_9BACT</name>
<reference evidence="2" key="1">
    <citation type="journal article" date="2019" name="Int. J. Syst. Evol. Microbiol.">
        <title>The Global Catalogue of Microorganisms (GCM) 10K type strain sequencing project: providing services to taxonomists for standard genome sequencing and annotation.</title>
        <authorList>
            <consortium name="The Broad Institute Genomics Platform"/>
            <consortium name="The Broad Institute Genome Sequencing Center for Infectious Disease"/>
            <person name="Wu L."/>
            <person name="Ma J."/>
        </authorList>
    </citation>
    <scope>NUCLEOTIDE SEQUENCE [LARGE SCALE GENOMIC DNA]</scope>
    <source>
        <strain evidence="2">KCTC 52490</strain>
    </source>
</reference>
<keyword evidence="2" id="KW-1185">Reference proteome</keyword>
<dbReference type="PANTHER" id="PTHR12993">
    <property type="entry name" value="N-ACETYLGLUCOSAMINYL-PHOSPHATIDYLINOSITOL DE-N-ACETYLASE-RELATED"/>
    <property type="match status" value="1"/>
</dbReference>
<dbReference type="PANTHER" id="PTHR12993:SF29">
    <property type="entry name" value="BLR3841 PROTEIN"/>
    <property type="match status" value="1"/>
</dbReference>
<dbReference type="EC" id="3.5.1.-" evidence="1"/>
<dbReference type="InterPro" id="IPR024078">
    <property type="entry name" value="LmbE-like_dom_sf"/>
</dbReference>
<organism evidence="1 2">
    <name type="scientific">Spirosoma flavum</name>
    <dbReference type="NCBI Taxonomy" id="2048557"/>
    <lineage>
        <taxon>Bacteria</taxon>
        <taxon>Pseudomonadati</taxon>
        <taxon>Bacteroidota</taxon>
        <taxon>Cytophagia</taxon>
        <taxon>Cytophagales</taxon>
        <taxon>Cytophagaceae</taxon>
        <taxon>Spirosoma</taxon>
    </lineage>
</organism>
<dbReference type="Gene3D" id="3.40.50.10320">
    <property type="entry name" value="LmbE-like"/>
    <property type="match status" value="1"/>
</dbReference>
<dbReference type="EMBL" id="JBHUOM010000023">
    <property type="protein sequence ID" value="MFD2936621.1"/>
    <property type="molecule type" value="Genomic_DNA"/>
</dbReference>
<dbReference type="RefSeq" id="WP_381505580.1">
    <property type="nucleotide sequence ID" value="NZ_JBHUOM010000023.1"/>
</dbReference>
<comment type="caution">
    <text evidence="1">The sequence shown here is derived from an EMBL/GenBank/DDBJ whole genome shotgun (WGS) entry which is preliminary data.</text>
</comment>
<gene>
    <name evidence="1" type="ORF">ACFS25_22760</name>
</gene>
<accession>A0ABW6AM91</accession>